<name>A0A6N9Q727_9BACL</name>
<dbReference type="Proteomes" id="UP000448943">
    <property type="component" value="Unassembled WGS sequence"/>
</dbReference>
<dbReference type="OrthoDB" id="2925033at2"/>
<sequence length="398" mass="44499">MKITTKTFTSTALAFTLATGAFLPNYSFAAETAIVAEANTNDIILAPVNMQKAIKSIATSKLIMDAYKTSISTQESVRLDILPDLPSYQQIARDHASDYVNNLSSLLIERNLDVSAFATDFINYYDVLMDTLDRVDAGDDQASQDFLSLLNIIQREIQQYRDDTNDTMYSFQTYKDDLQDDHFNFQYAATTTLNNLELEDEKIEIIIDQLNDLGAEIKEENSVLTAEYIEAGVVGLELSTIALEIAAEGVGSLLGPVGVSIAIGTIIYGAVTGNIALDEKQERIRELNEEYENIWLGLQGTEIQAAVLNDIQMQLNNFYDANDGIITSTRDLYEEWDSAYEGIQNLKDQYDARKISTDEIRNLLLDAKESWKNSRAQADYINSQLNLQTSVETLDLNT</sequence>
<dbReference type="GO" id="GO:0016020">
    <property type="term" value="C:membrane"/>
    <property type="evidence" value="ECO:0007669"/>
    <property type="project" value="InterPro"/>
</dbReference>
<dbReference type="InterPro" id="IPR008414">
    <property type="entry name" value="HBL"/>
</dbReference>
<evidence type="ECO:0000313" key="2">
    <source>
        <dbReference type="EMBL" id="NBI30658.1"/>
    </source>
</evidence>
<dbReference type="InterPro" id="IPR052785">
    <property type="entry name" value="Enterotoxin_cmpnt"/>
</dbReference>
<dbReference type="SUPFAM" id="SSF58100">
    <property type="entry name" value="Bacterial hemolysins"/>
    <property type="match status" value="1"/>
</dbReference>
<comment type="caution">
    <text evidence="2">The sequence shown here is derived from an EMBL/GenBank/DDBJ whole genome shotgun (WGS) entry which is preliminary data.</text>
</comment>
<gene>
    <name evidence="2" type="ORF">ERL59_17035</name>
</gene>
<evidence type="ECO:0000256" key="1">
    <source>
        <dbReference type="SAM" id="SignalP"/>
    </source>
</evidence>
<dbReference type="Pfam" id="PF05791">
    <property type="entry name" value="Bacillus_HBL"/>
    <property type="match status" value="1"/>
</dbReference>
<dbReference type="Gene3D" id="1.20.1170.10">
    <property type="match status" value="1"/>
</dbReference>
<proteinExistence type="predicted"/>
<dbReference type="PANTHER" id="PTHR38443">
    <property type="match status" value="1"/>
</dbReference>
<evidence type="ECO:0000313" key="3">
    <source>
        <dbReference type="Proteomes" id="UP000448943"/>
    </source>
</evidence>
<dbReference type="RefSeq" id="WP_160647473.1">
    <property type="nucleotide sequence ID" value="NZ_SIJB01000035.1"/>
</dbReference>
<accession>A0A6N9Q727</accession>
<feature type="signal peptide" evidence="1">
    <location>
        <begin position="1"/>
        <end position="29"/>
    </location>
</feature>
<feature type="chain" id="PRO_5026967127" evidence="1">
    <location>
        <begin position="30"/>
        <end position="398"/>
    </location>
</feature>
<organism evidence="2 3">
    <name type="scientific">Chengkuizengella marina</name>
    <dbReference type="NCBI Taxonomy" id="2507566"/>
    <lineage>
        <taxon>Bacteria</taxon>
        <taxon>Bacillati</taxon>
        <taxon>Bacillota</taxon>
        <taxon>Bacilli</taxon>
        <taxon>Bacillales</taxon>
        <taxon>Paenibacillaceae</taxon>
        <taxon>Chengkuizengella</taxon>
    </lineage>
</organism>
<reference evidence="2 3" key="1">
    <citation type="submission" date="2019-01" db="EMBL/GenBank/DDBJ databases">
        <title>Chengkuizengella sp. nov., isolated from deep-sea sediment of East Pacific Ocean.</title>
        <authorList>
            <person name="Yang J."/>
            <person name="Lai Q."/>
            <person name="Shao Z."/>
        </authorList>
    </citation>
    <scope>NUCLEOTIDE SEQUENCE [LARGE SCALE GENOMIC DNA]</scope>
    <source>
        <strain evidence="2 3">YPA3-1-1</strain>
    </source>
</reference>
<dbReference type="EMBL" id="SIJB01000035">
    <property type="protein sequence ID" value="NBI30658.1"/>
    <property type="molecule type" value="Genomic_DNA"/>
</dbReference>
<protein>
    <submittedName>
        <fullName evidence="2">Uncharacterized protein</fullName>
    </submittedName>
</protein>
<keyword evidence="3" id="KW-1185">Reference proteome</keyword>
<dbReference type="PANTHER" id="PTHR38443:SF2">
    <property type="entry name" value="NON-HEMOLYTIC ENTEROTOXIN LYTIC COMPONENT L1"/>
    <property type="match status" value="1"/>
</dbReference>
<dbReference type="AlphaFoldDB" id="A0A6N9Q727"/>
<keyword evidence="1" id="KW-0732">Signal</keyword>